<keyword evidence="2" id="KW-0964">Secreted</keyword>
<dbReference type="InterPro" id="IPR012627">
    <property type="entry name" value="Toxin_22"/>
</dbReference>
<accession>A0A4Q8K5T9</accession>
<evidence type="ECO:0000256" key="3">
    <source>
        <dbReference type="ARBA" id="ARBA00022656"/>
    </source>
</evidence>
<sequence length="112" mass="12523">MNTLIALGVLLLLSTTLGDTDDKVSREEMLERTELSGISRRIASSATGSSGGCTDGKRRLEEMEEDGNSREKRCMALNVPCDSHFKCCKNLVCQDPTLTWFYASKYCYRKKS</sequence>
<feature type="compositionally biased region" description="Basic and acidic residues" evidence="5">
    <location>
        <begin position="55"/>
        <end position="65"/>
    </location>
</feature>
<comment type="subcellular location">
    <subcellularLocation>
        <location evidence="1">Secreted</location>
    </subcellularLocation>
</comment>
<keyword evidence="3" id="KW-0800">Toxin</keyword>
<dbReference type="EMBL" id="HAHG01000205">
    <property type="protein sequence ID" value="SNX34665.1"/>
    <property type="molecule type" value="Transcribed_RNA"/>
</dbReference>
<dbReference type="GO" id="GO:0090729">
    <property type="term" value="F:toxin activity"/>
    <property type="evidence" value="ECO:0007669"/>
    <property type="project" value="UniProtKB-KW"/>
</dbReference>
<evidence type="ECO:0000256" key="2">
    <source>
        <dbReference type="ARBA" id="ARBA00022525"/>
    </source>
</evidence>
<evidence type="ECO:0000256" key="1">
    <source>
        <dbReference type="ARBA" id="ARBA00004613"/>
    </source>
</evidence>
<reference evidence="7" key="2">
    <citation type="submission" date="2019-05" db="EMBL/GenBank/DDBJ databases">
        <title>Unravelling the molecular evolution of spider venoms.</title>
        <authorList>
            <person name="Pineda S."/>
        </authorList>
    </citation>
    <scope>NUCLEOTIDE SEQUENCE</scope>
</reference>
<keyword evidence="6" id="KW-0732">Signal</keyword>
<keyword evidence="4" id="KW-1015">Disulfide bond</keyword>
<evidence type="ECO:0000256" key="6">
    <source>
        <dbReference type="SAM" id="SignalP"/>
    </source>
</evidence>
<feature type="chain" id="PRO_5020592314" evidence="6">
    <location>
        <begin position="19"/>
        <end position="112"/>
    </location>
</feature>
<organism evidence="7">
    <name type="scientific">Hadronyche formidabilis</name>
    <name type="common">Northern tree funnel-web spider</name>
    <name type="synonym">Atrax formidabilis</name>
    <dbReference type="NCBI Taxonomy" id="426499"/>
    <lineage>
        <taxon>Eukaryota</taxon>
        <taxon>Metazoa</taxon>
        <taxon>Ecdysozoa</taxon>
        <taxon>Arthropoda</taxon>
        <taxon>Chelicerata</taxon>
        <taxon>Arachnida</taxon>
        <taxon>Araneae</taxon>
        <taxon>Mygalomorphae</taxon>
        <taxon>Avicularoidea</taxon>
        <taxon>Hexathelidae</taxon>
        <taxon>Hadronyche</taxon>
    </lineage>
</organism>
<dbReference type="GO" id="GO:0005576">
    <property type="term" value="C:extracellular region"/>
    <property type="evidence" value="ECO:0007669"/>
    <property type="project" value="UniProtKB-SubCell"/>
</dbReference>
<feature type="signal peptide" evidence="6">
    <location>
        <begin position="1"/>
        <end position="18"/>
    </location>
</feature>
<reference evidence="7" key="1">
    <citation type="submission" date="2017-05" db="EMBL/GenBank/DDBJ databases">
        <authorList>
            <person name="QRISCLOUD D."/>
        </authorList>
    </citation>
    <scope>NUCLEOTIDE SEQUENCE</scope>
</reference>
<name>A0A4Q8K5T9_HADFO</name>
<evidence type="ECO:0000256" key="4">
    <source>
        <dbReference type="ARBA" id="ARBA00023157"/>
    </source>
</evidence>
<proteinExistence type="predicted"/>
<evidence type="ECO:0000313" key="7">
    <source>
        <dbReference type="EMBL" id="SNX34665.1"/>
    </source>
</evidence>
<feature type="region of interest" description="Disordered" evidence="5">
    <location>
        <begin position="44"/>
        <end position="65"/>
    </location>
</feature>
<dbReference type="Pfam" id="PF08092">
    <property type="entry name" value="Toxin_22"/>
    <property type="match status" value="1"/>
</dbReference>
<protein>
    <submittedName>
        <fullName evidence="7">U19-Hexatoxin-Hf1a_5</fullName>
    </submittedName>
</protein>
<dbReference type="AlphaFoldDB" id="A0A4Q8K5T9"/>
<evidence type="ECO:0000256" key="5">
    <source>
        <dbReference type="SAM" id="MobiDB-lite"/>
    </source>
</evidence>
<dbReference type="GO" id="GO:0019871">
    <property type="term" value="F:sodium channel inhibitor activity"/>
    <property type="evidence" value="ECO:0007669"/>
    <property type="project" value="InterPro"/>
</dbReference>